<evidence type="ECO:0000313" key="2">
    <source>
        <dbReference type="EMBL" id="PSL19479.1"/>
    </source>
</evidence>
<accession>A0A2P8FCN3</accession>
<comment type="caution">
    <text evidence="2">The sequence shown here is derived from an EMBL/GenBank/DDBJ whole genome shotgun (WGS) entry which is preliminary data.</text>
</comment>
<feature type="region of interest" description="Disordered" evidence="1">
    <location>
        <begin position="1"/>
        <end position="32"/>
    </location>
</feature>
<evidence type="ECO:0000313" key="3">
    <source>
        <dbReference type="Proteomes" id="UP000240418"/>
    </source>
</evidence>
<protein>
    <submittedName>
        <fullName evidence="2">Uncharacterized protein</fullName>
    </submittedName>
</protein>
<name>A0A2P8FCN3_9RHOB</name>
<proteinExistence type="predicted"/>
<dbReference type="AlphaFoldDB" id="A0A2P8FCN3"/>
<gene>
    <name evidence="2" type="ORF">CLV88_106192</name>
</gene>
<dbReference type="Proteomes" id="UP000240418">
    <property type="component" value="Unassembled WGS sequence"/>
</dbReference>
<evidence type="ECO:0000256" key="1">
    <source>
        <dbReference type="SAM" id="MobiDB-lite"/>
    </source>
</evidence>
<dbReference type="EMBL" id="PYGJ01000006">
    <property type="protein sequence ID" value="PSL19479.1"/>
    <property type="molecule type" value="Genomic_DNA"/>
</dbReference>
<keyword evidence="3" id="KW-1185">Reference proteome</keyword>
<organism evidence="2 3">
    <name type="scientific">Shimia abyssi</name>
    <dbReference type="NCBI Taxonomy" id="1662395"/>
    <lineage>
        <taxon>Bacteria</taxon>
        <taxon>Pseudomonadati</taxon>
        <taxon>Pseudomonadota</taxon>
        <taxon>Alphaproteobacteria</taxon>
        <taxon>Rhodobacterales</taxon>
        <taxon>Roseobacteraceae</taxon>
    </lineage>
</organism>
<reference evidence="2 3" key="1">
    <citation type="submission" date="2018-03" db="EMBL/GenBank/DDBJ databases">
        <title>Genomic Encyclopedia of Archaeal and Bacterial Type Strains, Phase II (KMG-II): from individual species to whole genera.</title>
        <authorList>
            <person name="Goeker M."/>
        </authorList>
    </citation>
    <scope>NUCLEOTIDE SEQUENCE [LARGE SCALE GENOMIC DNA]</scope>
    <source>
        <strain evidence="2 3">DSM 100673</strain>
    </source>
</reference>
<sequence length="66" mass="7269">MVGWAGPEVRNAATPQNELNGGSEPRSDLSHKRSFQNVGRANIPSCSRNLAFVIRTIIPTERLDHV</sequence>